<dbReference type="InterPro" id="IPR053154">
    <property type="entry name" value="c-di-AMP_regulator"/>
</dbReference>
<dbReference type="PANTHER" id="PTHR37804">
    <property type="entry name" value="CDAA REGULATORY PROTEIN CDAR"/>
    <property type="match status" value="1"/>
</dbReference>
<dbReference type="InterPro" id="IPR012505">
    <property type="entry name" value="YbbR"/>
</dbReference>
<dbReference type="STRING" id="1608583.BN1356_01895"/>
<dbReference type="Proteomes" id="UP000198604">
    <property type="component" value="Unassembled WGS sequence"/>
</dbReference>
<evidence type="ECO:0000313" key="1">
    <source>
        <dbReference type="EMBL" id="CQR25551.1"/>
    </source>
</evidence>
<dbReference type="EMBL" id="CTEN01000004">
    <property type="protein sequence ID" value="CQR25551.1"/>
    <property type="molecule type" value="Genomic_DNA"/>
</dbReference>
<dbReference type="OrthoDB" id="2960905at2"/>
<accession>A0A0E4CTB1</accession>
<gene>
    <name evidence="1" type="ORF">BN1356_01895</name>
</gene>
<dbReference type="Gene3D" id="2.170.120.30">
    <property type="match status" value="1"/>
</dbReference>
<dbReference type="RefSeq" id="WP_093651090.1">
    <property type="nucleotide sequence ID" value="NZ_CTEN01000004.1"/>
</dbReference>
<dbReference type="AlphaFoldDB" id="A0A0E4CTB1"/>
<dbReference type="PANTHER" id="PTHR37804:SF1">
    <property type="entry name" value="CDAA REGULATORY PROTEIN CDAR"/>
    <property type="match status" value="1"/>
</dbReference>
<dbReference type="Gene3D" id="2.170.120.40">
    <property type="entry name" value="YbbR-like domain"/>
    <property type="match status" value="1"/>
</dbReference>
<sequence>MNDKFKMIGQLAASILIAFTLFFYATTTNYKNSINTGQSQPRETYTHTINNVPITIEYDSEKYFISGFASTVTVDLIGSNRLILQRETDKETRSFQIKADLRDFEVGTHMVKLQVLDLPTGVNANLTPVNLSVKIGKRASKNFTVEGHIYDNQLALGYSVSKVTVGTTNVKVTSDEETLSRVDRVEAVVTDVADLSQNYTGTATLQAVDAQGQILPVVFSQEVTSIQATITKNKE</sequence>
<protein>
    <submittedName>
        <fullName evidence="1">YbbR family protein</fullName>
    </submittedName>
</protein>
<evidence type="ECO:0000313" key="2">
    <source>
        <dbReference type="Proteomes" id="UP000198604"/>
    </source>
</evidence>
<keyword evidence="2" id="KW-1185">Reference proteome</keyword>
<proteinExistence type="predicted"/>
<organism evidence="1 2">
    <name type="scientific">Streptococcus varani</name>
    <dbReference type="NCBI Taxonomy" id="1608583"/>
    <lineage>
        <taxon>Bacteria</taxon>
        <taxon>Bacillati</taxon>
        <taxon>Bacillota</taxon>
        <taxon>Bacilli</taxon>
        <taxon>Lactobacillales</taxon>
        <taxon>Streptococcaceae</taxon>
        <taxon>Streptococcus</taxon>
    </lineage>
</organism>
<reference evidence="2" key="1">
    <citation type="submission" date="2015-03" db="EMBL/GenBank/DDBJ databases">
        <authorList>
            <person name="Urmite Genomes"/>
        </authorList>
    </citation>
    <scope>NUCLEOTIDE SEQUENCE [LARGE SCALE GENOMIC DNA]</scope>
    <source>
        <strain evidence="2">FF10</strain>
    </source>
</reference>
<dbReference type="Pfam" id="PF07949">
    <property type="entry name" value="YbbR"/>
    <property type="match status" value="1"/>
</dbReference>
<name>A0A0E4CTB1_9STRE</name>